<organism evidence="1 2">
    <name type="scientific">Robertmurraya mangrovi</name>
    <dbReference type="NCBI Taxonomy" id="3098077"/>
    <lineage>
        <taxon>Bacteria</taxon>
        <taxon>Bacillati</taxon>
        <taxon>Bacillota</taxon>
        <taxon>Bacilli</taxon>
        <taxon>Bacillales</taxon>
        <taxon>Bacillaceae</taxon>
        <taxon>Robertmurraya</taxon>
    </lineage>
</organism>
<sequence>MELKNKLKEVIHLSKVEIDDQVINDTIEDMLVHIGELDPELRDQLIYSTFAKWISEDFLTNHQLQYILETCLDQKHLFYNIGKLNDDAVFTRSFSSLVIASVLEKDRELRFLHDDMLLQVFNDSITYLHAEEDVRGYVEGKGWAHSIAHGADLLAACVLHPLFTNDLYESILASVSSCLFKEGVPYVDDEDERLIAVIEALMEKGIEEQLLEQWLEKIFAQLEEVHQTEHYSLEFYRTKTNVLNFTKTLYFTLLLNNLGENVRGLIEGYMMKWYKEAKFESL</sequence>
<dbReference type="Proteomes" id="UP001290455">
    <property type="component" value="Unassembled WGS sequence"/>
</dbReference>
<dbReference type="InterPro" id="IPR021247">
    <property type="entry name" value="DUF2785"/>
</dbReference>
<dbReference type="Pfam" id="PF10978">
    <property type="entry name" value="DUF2785"/>
    <property type="match status" value="1"/>
</dbReference>
<evidence type="ECO:0000313" key="1">
    <source>
        <dbReference type="EMBL" id="MDZ5472256.1"/>
    </source>
</evidence>
<reference evidence="1 2" key="1">
    <citation type="submission" date="2023-11" db="EMBL/GenBank/DDBJ databases">
        <title>Bacillus jintuensis, isolated from a mudflat on the Beibu Gulf coast.</title>
        <authorList>
            <person name="Li M."/>
        </authorList>
    </citation>
    <scope>NUCLEOTIDE SEQUENCE [LARGE SCALE GENOMIC DNA]</scope>
    <source>
        <strain evidence="1 2">31A1R</strain>
    </source>
</reference>
<proteinExistence type="predicted"/>
<keyword evidence="2" id="KW-1185">Reference proteome</keyword>
<comment type="caution">
    <text evidence="1">The sequence shown here is derived from an EMBL/GenBank/DDBJ whole genome shotgun (WGS) entry which is preliminary data.</text>
</comment>
<dbReference type="RefSeq" id="WP_322446561.1">
    <property type="nucleotide sequence ID" value="NZ_JAXOFX010000006.1"/>
</dbReference>
<accession>A0ABU5IYP7</accession>
<evidence type="ECO:0000313" key="2">
    <source>
        <dbReference type="Proteomes" id="UP001290455"/>
    </source>
</evidence>
<protein>
    <submittedName>
        <fullName evidence="1">DUF2785 domain-containing protein</fullName>
    </submittedName>
</protein>
<gene>
    <name evidence="1" type="ORF">SM124_10905</name>
</gene>
<dbReference type="EMBL" id="JAXOFX010000006">
    <property type="protein sequence ID" value="MDZ5472256.1"/>
    <property type="molecule type" value="Genomic_DNA"/>
</dbReference>
<name>A0ABU5IYP7_9BACI</name>